<dbReference type="RefSeq" id="WP_170145128.1">
    <property type="nucleotide sequence ID" value="NZ_BEVZ01000006.1"/>
</dbReference>
<reference evidence="2 3" key="1">
    <citation type="submission" date="2024-06" db="EMBL/GenBank/DDBJ databases">
        <title>The Natural Products Discovery Center: Release of the First 8490 Sequenced Strains for Exploring Actinobacteria Biosynthetic Diversity.</title>
        <authorList>
            <person name="Kalkreuter E."/>
            <person name="Kautsar S.A."/>
            <person name="Yang D."/>
            <person name="Bader C.D."/>
            <person name="Teijaro C.N."/>
            <person name="Fluegel L."/>
            <person name="Davis C.M."/>
            <person name="Simpson J.R."/>
            <person name="Lauterbach L."/>
            <person name="Steele A.D."/>
            <person name="Gui C."/>
            <person name="Meng S."/>
            <person name="Li G."/>
            <person name="Viehrig K."/>
            <person name="Ye F."/>
            <person name="Su P."/>
            <person name="Kiefer A.F."/>
            <person name="Nichols A."/>
            <person name="Cepeda A.J."/>
            <person name="Yan W."/>
            <person name="Fan B."/>
            <person name="Jiang Y."/>
            <person name="Adhikari A."/>
            <person name="Zheng C.-J."/>
            <person name="Schuster L."/>
            <person name="Cowan T.M."/>
            <person name="Smanski M.J."/>
            <person name="Chevrette M.G."/>
            <person name="De Carvalho L.P.S."/>
            <person name="Shen B."/>
        </authorList>
    </citation>
    <scope>NUCLEOTIDE SEQUENCE [LARGE SCALE GENOMIC DNA]</scope>
    <source>
        <strain evidence="2 3">NPDC038104</strain>
    </source>
</reference>
<organism evidence="2 3">
    <name type="scientific">Streptomyces fragilis</name>
    <dbReference type="NCBI Taxonomy" id="67301"/>
    <lineage>
        <taxon>Bacteria</taxon>
        <taxon>Bacillati</taxon>
        <taxon>Actinomycetota</taxon>
        <taxon>Actinomycetes</taxon>
        <taxon>Kitasatosporales</taxon>
        <taxon>Streptomycetaceae</taxon>
        <taxon>Streptomyces</taxon>
    </lineage>
</organism>
<sequence length="119" mass="12596">MRLASTIRTALAAATLAAGTLIGTAAPANALPCGRTHNITIDGAAARVLLACEDRYTRMSGWGKDTRTDGLCAQLSVFPEGRGPVARHRHRACGEGTARNFSNRYYGRSVGLILEIILA</sequence>
<keyword evidence="3" id="KW-1185">Reference proteome</keyword>
<dbReference type="EMBL" id="JBEZUR010000032">
    <property type="protein sequence ID" value="MEU3556370.1"/>
    <property type="molecule type" value="Genomic_DNA"/>
</dbReference>
<feature type="signal peptide" evidence="1">
    <location>
        <begin position="1"/>
        <end position="30"/>
    </location>
</feature>
<evidence type="ECO:0000313" key="3">
    <source>
        <dbReference type="Proteomes" id="UP001550850"/>
    </source>
</evidence>
<feature type="chain" id="PRO_5045768068" description="Secreted protein" evidence="1">
    <location>
        <begin position="31"/>
        <end position="119"/>
    </location>
</feature>
<keyword evidence="1" id="KW-0732">Signal</keyword>
<accession>A0ABV2YKV6</accession>
<evidence type="ECO:0000313" key="2">
    <source>
        <dbReference type="EMBL" id="MEU3556370.1"/>
    </source>
</evidence>
<comment type="caution">
    <text evidence="2">The sequence shown here is derived from an EMBL/GenBank/DDBJ whole genome shotgun (WGS) entry which is preliminary data.</text>
</comment>
<proteinExistence type="predicted"/>
<evidence type="ECO:0000256" key="1">
    <source>
        <dbReference type="SAM" id="SignalP"/>
    </source>
</evidence>
<dbReference type="Proteomes" id="UP001550850">
    <property type="component" value="Unassembled WGS sequence"/>
</dbReference>
<evidence type="ECO:0008006" key="4">
    <source>
        <dbReference type="Google" id="ProtNLM"/>
    </source>
</evidence>
<gene>
    <name evidence="2" type="ORF">AB0E65_19485</name>
</gene>
<name>A0ABV2YKV6_9ACTN</name>
<protein>
    <recommendedName>
        <fullName evidence="4">Secreted protein</fullName>
    </recommendedName>
</protein>